<dbReference type="GO" id="GO:0005634">
    <property type="term" value="C:nucleus"/>
    <property type="evidence" value="ECO:0007669"/>
    <property type="project" value="UniProtKB-SubCell"/>
</dbReference>
<dbReference type="OrthoDB" id="6288734at2759"/>
<organism evidence="10 11">
    <name type="scientific">Mizuhopecten yessoensis</name>
    <name type="common">Japanese scallop</name>
    <name type="synonym">Patinopecten yessoensis</name>
    <dbReference type="NCBI Taxonomy" id="6573"/>
    <lineage>
        <taxon>Eukaryota</taxon>
        <taxon>Metazoa</taxon>
        <taxon>Spiralia</taxon>
        <taxon>Lophotrochozoa</taxon>
        <taxon>Mollusca</taxon>
        <taxon>Bivalvia</taxon>
        <taxon>Autobranchia</taxon>
        <taxon>Pteriomorphia</taxon>
        <taxon>Pectinida</taxon>
        <taxon>Pectinoidea</taxon>
        <taxon>Pectinidae</taxon>
        <taxon>Mizuhopecten</taxon>
    </lineage>
</organism>
<evidence type="ECO:0000256" key="7">
    <source>
        <dbReference type="PROSITE-ProRule" id="PRU00042"/>
    </source>
</evidence>
<evidence type="ECO:0000313" key="10">
    <source>
        <dbReference type="EMBL" id="OWF49381.1"/>
    </source>
</evidence>
<keyword evidence="7" id="KW-0862">Zinc</keyword>
<feature type="region of interest" description="Disordered" evidence="8">
    <location>
        <begin position="270"/>
        <end position="333"/>
    </location>
</feature>
<feature type="region of interest" description="Disordered" evidence="8">
    <location>
        <begin position="781"/>
        <end position="859"/>
    </location>
</feature>
<feature type="compositionally biased region" description="Polar residues" evidence="8">
    <location>
        <begin position="710"/>
        <end position="728"/>
    </location>
</feature>
<evidence type="ECO:0000256" key="8">
    <source>
        <dbReference type="SAM" id="MobiDB-lite"/>
    </source>
</evidence>
<comment type="subcellular location">
    <subcellularLocation>
        <location evidence="1">Nucleus</location>
    </subcellularLocation>
</comment>
<name>A0A210QL39_MIZYE</name>
<dbReference type="PANTHER" id="PTHR20338">
    <property type="entry name" value="NUCLEAR RESPIRATORY FACTOR 1"/>
    <property type="match status" value="1"/>
</dbReference>
<dbReference type="InterPro" id="IPR039142">
    <property type="entry name" value="NRF1/Ewg"/>
</dbReference>
<keyword evidence="3" id="KW-0805">Transcription regulation</keyword>
<dbReference type="GO" id="GO:0008270">
    <property type="term" value="F:zinc ion binding"/>
    <property type="evidence" value="ECO:0007669"/>
    <property type="project" value="UniProtKB-KW"/>
</dbReference>
<comment type="caution">
    <text evidence="10">The sequence shown here is derived from an EMBL/GenBank/DDBJ whole genome shotgun (WGS) entry which is preliminary data.</text>
</comment>
<feature type="compositionally biased region" description="Polar residues" evidence="8">
    <location>
        <begin position="781"/>
        <end position="791"/>
    </location>
</feature>
<keyword evidence="4" id="KW-0238">DNA-binding</keyword>
<evidence type="ECO:0000256" key="5">
    <source>
        <dbReference type="ARBA" id="ARBA00023163"/>
    </source>
</evidence>
<evidence type="ECO:0000256" key="1">
    <source>
        <dbReference type="ARBA" id="ARBA00004123"/>
    </source>
</evidence>
<dbReference type="Pfam" id="PF10491">
    <property type="entry name" value="Nrf1_DNA-bind"/>
    <property type="match status" value="1"/>
</dbReference>
<dbReference type="GO" id="GO:0003677">
    <property type="term" value="F:DNA binding"/>
    <property type="evidence" value="ECO:0007669"/>
    <property type="project" value="UniProtKB-KW"/>
</dbReference>
<evidence type="ECO:0000256" key="3">
    <source>
        <dbReference type="ARBA" id="ARBA00023015"/>
    </source>
</evidence>
<dbReference type="AlphaFoldDB" id="A0A210QL39"/>
<dbReference type="InterPro" id="IPR019525">
    <property type="entry name" value="Nrf1_NLS/DNA-bd_dimer"/>
</dbReference>
<feature type="domain" description="C2H2-type" evidence="9">
    <location>
        <begin position="174"/>
        <end position="201"/>
    </location>
</feature>
<dbReference type="GO" id="GO:0003700">
    <property type="term" value="F:DNA-binding transcription factor activity"/>
    <property type="evidence" value="ECO:0007669"/>
    <property type="project" value="InterPro"/>
</dbReference>
<evidence type="ECO:0000313" key="11">
    <source>
        <dbReference type="Proteomes" id="UP000242188"/>
    </source>
</evidence>
<evidence type="ECO:0000256" key="2">
    <source>
        <dbReference type="ARBA" id="ARBA00005713"/>
    </source>
</evidence>
<dbReference type="InterPro" id="IPR013087">
    <property type="entry name" value="Znf_C2H2_type"/>
</dbReference>
<comment type="similarity">
    <text evidence="2">Belongs to the NRF1/Ewg family.</text>
</comment>
<reference evidence="10 11" key="1">
    <citation type="journal article" date="2017" name="Nat. Ecol. Evol.">
        <title>Scallop genome provides insights into evolution of bilaterian karyotype and development.</title>
        <authorList>
            <person name="Wang S."/>
            <person name="Zhang J."/>
            <person name="Jiao W."/>
            <person name="Li J."/>
            <person name="Xun X."/>
            <person name="Sun Y."/>
            <person name="Guo X."/>
            <person name="Huan P."/>
            <person name="Dong B."/>
            <person name="Zhang L."/>
            <person name="Hu X."/>
            <person name="Sun X."/>
            <person name="Wang J."/>
            <person name="Zhao C."/>
            <person name="Wang Y."/>
            <person name="Wang D."/>
            <person name="Huang X."/>
            <person name="Wang R."/>
            <person name="Lv J."/>
            <person name="Li Y."/>
            <person name="Zhang Z."/>
            <person name="Liu B."/>
            <person name="Lu W."/>
            <person name="Hui Y."/>
            <person name="Liang J."/>
            <person name="Zhou Z."/>
            <person name="Hou R."/>
            <person name="Li X."/>
            <person name="Liu Y."/>
            <person name="Li H."/>
            <person name="Ning X."/>
            <person name="Lin Y."/>
            <person name="Zhao L."/>
            <person name="Xing Q."/>
            <person name="Dou J."/>
            <person name="Li Y."/>
            <person name="Mao J."/>
            <person name="Guo H."/>
            <person name="Dou H."/>
            <person name="Li T."/>
            <person name="Mu C."/>
            <person name="Jiang W."/>
            <person name="Fu Q."/>
            <person name="Fu X."/>
            <person name="Miao Y."/>
            <person name="Liu J."/>
            <person name="Yu Q."/>
            <person name="Li R."/>
            <person name="Liao H."/>
            <person name="Li X."/>
            <person name="Kong Y."/>
            <person name="Jiang Z."/>
            <person name="Chourrout D."/>
            <person name="Li R."/>
            <person name="Bao Z."/>
        </authorList>
    </citation>
    <scope>NUCLEOTIDE SEQUENCE [LARGE SCALE GENOMIC DNA]</scope>
    <source>
        <strain evidence="10 11">PY_sf001</strain>
    </source>
</reference>
<sequence>MAPTCRTLETTFPMIFTERNQTRRSRMPEDTKLGMHPYSAEGCQIPQLPTLSIDTMTLSQLRDLIPCLLSSVRGKAADLAGTDAKPDWWPSDIPWSDTKTDITQQETVWTEMLRNVVRSCYKHMGQESSLRSKVQAKTRSSQSFPVLQSYLQHAARVKPGKGKKSNARPYAEIYVCFFCEKEFQDRSEMRQHQEKCVERPPSLQVVGTPPRQMMSPQGPPHISPSPKLLFSEKNIRPSKDLFIGLINLVPQKKAERIRAKHRYSQEIDCEKIDLDEPMSPTTPRTPKSLISQLSRDDSAATSKKRLSYSEPVDNSDRESVASGSCEEGEGGTVQKGKSLLSIDLSSLLGQRIQKHIHTESGLLVIPNAEQFCKTPVKNDTLGKLRHRVVTFPVTYKARKKYVGNFTHEYTFSSRQKRDRYSRVKTGLNKSSQMLLKSLPQCKVSLERLNNNDLWHWMSRYMYNKLKGIKSAVVEEEAVFPKEPLLMSKEIDNLLGLKRRSGSHSNPPLSLANVVSEQVNAEASKQKLTLYRCLLSDISSYSTLYGNKDFGPKSAIVKGNKNVPTCEKGRQCNLKSQQTNKEFVLPENPSPLFNSVELPVFTKSRSDDEFSIISMSSDEESLKSGCCIECRRRKRLPPIPDTVFRSPSLSPLSSPNTDSKARLVRSATLPVNMPLQINPYASSTMLRSPDISPCSCLSSPGSEYDHRIYPSPTSSTKSGGVLSTGSNKLNVKGFPSPVKHPSLGHQSEFRRTRSTSAFTDNVCKLESLLTACKTEEAGTVMSLRNSKSSSPAQDIVLPPSPSSCPSPGSSKDGNGYSLVSPVRDMPSSVESLSAQRRILRASRSESPGVSIHTQSESPKKTLGLPTLRVLLKSSGMNPKKDLILSLSDFSPCTTSPSKSVEPTRRSKRILSTGSPGGSPAKLRKLETR</sequence>
<evidence type="ECO:0000259" key="9">
    <source>
        <dbReference type="PROSITE" id="PS50157"/>
    </source>
</evidence>
<feature type="region of interest" description="Disordered" evidence="8">
    <location>
        <begin position="708"/>
        <end position="750"/>
    </location>
</feature>
<keyword evidence="7" id="KW-0863">Zinc-finger</keyword>
<protein>
    <submittedName>
        <fullName evidence="10">Nuclear respiratory factor 1</fullName>
    </submittedName>
</protein>
<evidence type="ECO:0000256" key="4">
    <source>
        <dbReference type="ARBA" id="ARBA00023125"/>
    </source>
</evidence>
<dbReference type="Proteomes" id="UP000242188">
    <property type="component" value="Unassembled WGS sequence"/>
</dbReference>
<feature type="region of interest" description="Disordered" evidence="8">
    <location>
        <begin position="885"/>
        <end position="927"/>
    </location>
</feature>
<keyword evidence="7" id="KW-0479">Metal-binding</keyword>
<keyword evidence="6" id="KW-0539">Nucleus</keyword>
<proteinExistence type="inferred from homology"/>
<accession>A0A210QL39</accession>
<feature type="compositionally biased region" description="Polar residues" evidence="8">
    <location>
        <begin position="886"/>
        <end position="899"/>
    </location>
</feature>
<dbReference type="EMBL" id="NEDP02003142">
    <property type="protein sequence ID" value="OWF49381.1"/>
    <property type="molecule type" value="Genomic_DNA"/>
</dbReference>
<gene>
    <name evidence="10" type="ORF">KP79_PYT11806</name>
</gene>
<dbReference type="PROSITE" id="PS50157">
    <property type="entry name" value="ZINC_FINGER_C2H2_2"/>
    <property type="match status" value="1"/>
</dbReference>
<keyword evidence="5" id="KW-0804">Transcription</keyword>
<feature type="compositionally biased region" description="Polar residues" evidence="8">
    <location>
        <begin position="279"/>
        <end position="293"/>
    </location>
</feature>
<dbReference type="GO" id="GO:0006357">
    <property type="term" value="P:regulation of transcription by RNA polymerase II"/>
    <property type="evidence" value="ECO:0007669"/>
    <property type="project" value="InterPro"/>
</dbReference>
<keyword evidence="11" id="KW-1185">Reference proteome</keyword>
<feature type="compositionally biased region" description="Polar residues" evidence="8">
    <location>
        <begin position="843"/>
        <end position="855"/>
    </location>
</feature>
<feature type="region of interest" description="Disordered" evidence="8">
    <location>
        <begin position="202"/>
        <end position="221"/>
    </location>
</feature>
<evidence type="ECO:0000256" key="6">
    <source>
        <dbReference type="ARBA" id="ARBA00023242"/>
    </source>
</evidence>